<dbReference type="OrthoDB" id="786617at2759"/>
<feature type="compositionally biased region" description="Low complexity" evidence="1">
    <location>
        <begin position="53"/>
        <end position="62"/>
    </location>
</feature>
<keyword evidence="2" id="KW-1185">Reference proteome</keyword>
<dbReference type="PANTHER" id="PTHR36808">
    <property type="entry name" value="TRANSCRIPTIONAL REGULATOR ATRX-LIKE PROTEIN"/>
    <property type="match status" value="1"/>
</dbReference>
<feature type="compositionally biased region" description="Basic and acidic residues" evidence="1">
    <location>
        <begin position="229"/>
        <end position="240"/>
    </location>
</feature>
<sequence>MGRTGSSSKRKSSKKKRDKISSQKKKNWRKESKKRRRVNDSVSSHSDDDSLSAKHTSSSTSKSNHRRRRNRNKKLRRDYSVSSDSDDLSIRSDSDSLSTYDSGFKHRRARRSRVGLKSKSKRARRRSASPNVDADAHTVRKRKTLGRDSVVKPRKKSSKKKSKRHLSSSSSSDSESCSTCQSTSSSSSADRKRRRKKGILNDETEKLRGGESYKPRKKRKLRSPSCSSCRKDSDHSFSVSDRDGVLAPVTHSNVALAPVSNSRRLRSVITIADQPRDEGEDIWEKDPHKEEIVYNHDDYPSPRSLNSNEGGSKMDSDGQSYVASNKRICVENVLDENATELRISGIDEGDKDKACNLQSDRAHMKNFKAKEIDESAPVAALGGGDLESILRQKALENLRKFRGGIHSGPRSSGPRINNESDLNGSSIGRVDNVPNKSTKQGDSNLQEINQTSGPFLKRDFPLSEVKKLPDEEHIENPGITEQTIVHPADKIAILEGPEEEKCTTWPAVLSKTLSTSETNPGAGTINACSLSNKEPASSERPISGEHSLEHKKDETKDGSQFEQKTMSVMRGGEMVQVSYKVYIPKKTPALARRQLRRYASPIIHS</sequence>
<feature type="compositionally biased region" description="Polar residues" evidence="1">
    <location>
        <begin position="414"/>
        <end position="426"/>
    </location>
</feature>
<dbReference type="AlphaFoldDB" id="A0A6I9TNM9"/>
<protein>
    <submittedName>
        <fullName evidence="3">Suppressor protein SRP40 isoform X1</fullName>
    </submittedName>
</protein>
<evidence type="ECO:0000256" key="1">
    <source>
        <dbReference type="SAM" id="MobiDB-lite"/>
    </source>
</evidence>
<feature type="compositionally biased region" description="Basic and acidic residues" evidence="1">
    <location>
        <begin position="199"/>
        <end position="214"/>
    </location>
</feature>
<feature type="compositionally biased region" description="Basic residues" evidence="1">
    <location>
        <begin position="8"/>
        <end position="37"/>
    </location>
</feature>
<feature type="compositionally biased region" description="Low complexity" evidence="1">
    <location>
        <begin position="167"/>
        <end position="188"/>
    </location>
</feature>
<dbReference type="PANTHER" id="PTHR36808:SF1">
    <property type="entry name" value="TRANSCRIPTIONAL REGULATOR ATRX-LIKE PROTEIN"/>
    <property type="match status" value="1"/>
</dbReference>
<feature type="compositionally biased region" description="Basic residues" evidence="1">
    <location>
        <begin position="105"/>
        <end position="127"/>
    </location>
</feature>
<name>A0A6I9TNM9_SESIN</name>
<feature type="region of interest" description="Disordered" evidence="1">
    <location>
        <begin position="402"/>
        <end position="444"/>
    </location>
</feature>
<feature type="region of interest" description="Disordered" evidence="1">
    <location>
        <begin position="294"/>
        <end position="319"/>
    </location>
</feature>
<dbReference type="Proteomes" id="UP000504604">
    <property type="component" value="Linkage group LG6"/>
</dbReference>
<dbReference type="GeneID" id="105165404"/>
<reference evidence="3" key="1">
    <citation type="submission" date="2025-08" db="UniProtKB">
        <authorList>
            <consortium name="RefSeq"/>
        </authorList>
    </citation>
    <scope>IDENTIFICATION</scope>
</reference>
<feature type="compositionally biased region" description="Basic and acidic residues" evidence="1">
    <location>
        <begin position="542"/>
        <end position="559"/>
    </location>
</feature>
<dbReference type="KEGG" id="sind:105165404"/>
<feature type="region of interest" description="Disordered" evidence="1">
    <location>
        <begin position="1"/>
        <end position="240"/>
    </location>
</feature>
<organism evidence="2 3">
    <name type="scientific">Sesamum indicum</name>
    <name type="common">Oriental sesame</name>
    <name type="synonym">Sesamum orientale</name>
    <dbReference type="NCBI Taxonomy" id="4182"/>
    <lineage>
        <taxon>Eukaryota</taxon>
        <taxon>Viridiplantae</taxon>
        <taxon>Streptophyta</taxon>
        <taxon>Embryophyta</taxon>
        <taxon>Tracheophyta</taxon>
        <taxon>Spermatophyta</taxon>
        <taxon>Magnoliopsida</taxon>
        <taxon>eudicotyledons</taxon>
        <taxon>Gunneridae</taxon>
        <taxon>Pentapetalae</taxon>
        <taxon>asterids</taxon>
        <taxon>lamiids</taxon>
        <taxon>Lamiales</taxon>
        <taxon>Pedaliaceae</taxon>
        <taxon>Sesamum</taxon>
    </lineage>
</organism>
<dbReference type="RefSeq" id="XP_011082704.1">
    <property type="nucleotide sequence ID" value="XM_011084402.2"/>
</dbReference>
<feature type="compositionally biased region" description="Basic residues" evidence="1">
    <location>
        <begin position="63"/>
        <end position="76"/>
    </location>
</feature>
<proteinExistence type="predicted"/>
<feature type="compositionally biased region" description="Polar residues" evidence="1">
    <location>
        <begin position="513"/>
        <end position="535"/>
    </location>
</feature>
<evidence type="ECO:0000313" key="2">
    <source>
        <dbReference type="Proteomes" id="UP000504604"/>
    </source>
</evidence>
<dbReference type="InParanoid" id="A0A6I9TNM9"/>
<feature type="compositionally biased region" description="Polar residues" evidence="1">
    <location>
        <begin position="434"/>
        <end position="444"/>
    </location>
</feature>
<feature type="compositionally biased region" description="Basic residues" evidence="1">
    <location>
        <begin position="152"/>
        <end position="166"/>
    </location>
</feature>
<feature type="region of interest" description="Disordered" evidence="1">
    <location>
        <begin position="513"/>
        <end position="561"/>
    </location>
</feature>
<gene>
    <name evidence="3" type="primary">LOC105165404</name>
</gene>
<evidence type="ECO:0000313" key="3">
    <source>
        <dbReference type="RefSeq" id="XP_011082704.1"/>
    </source>
</evidence>
<accession>A0A6I9TNM9</accession>